<proteinExistence type="predicted"/>
<evidence type="ECO:0000313" key="2">
    <source>
        <dbReference type="Proteomes" id="UP001374535"/>
    </source>
</evidence>
<reference evidence="1 2" key="1">
    <citation type="journal article" date="2023" name="Life. Sci Alliance">
        <title>Evolutionary insights into 3D genome organization and epigenetic landscape of Vigna mungo.</title>
        <authorList>
            <person name="Junaid A."/>
            <person name="Singh B."/>
            <person name="Bhatia S."/>
        </authorList>
    </citation>
    <scope>NUCLEOTIDE SEQUENCE [LARGE SCALE GENOMIC DNA]</scope>
    <source>
        <strain evidence="1">Urdbean</strain>
    </source>
</reference>
<name>A0AAQ3RFD8_VIGMU</name>
<sequence>LRVLSANVLFSSSLLYRGFIRRGKHPSSSFSFLLVSFRLIVREARTSFSSSPSLVCVSHGGKTPFRFLVLVRFCRKGGDFNNLGKSFFLKMWWQRCLHEGSFFGWFPLFLLYRLAAQNLRFLTL</sequence>
<dbReference type="AlphaFoldDB" id="A0AAQ3RFD8"/>
<keyword evidence="2" id="KW-1185">Reference proteome</keyword>
<gene>
    <name evidence="1" type="ORF">V8G54_032526</name>
</gene>
<protein>
    <submittedName>
        <fullName evidence="1">Uncharacterized protein</fullName>
    </submittedName>
</protein>
<dbReference type="EMBL" id="CP144691">
    <property type="protein sequence ID" value="WVY93438.1"/>
    <property type="molecule type" value="Genomic_DNA"/>
</dbReference>
<evidence type="ECO:0000313" key="1">
    <source>
        <dbReference type="EMBL" id="WVY93438.1"/>
    </source>
</evidence>
<feature type="non-terminal residue" evidence="1">
    <location>
        <position position="1"/>
    </location>
</feature>
<organism evidence="1 2">
    <name type="scientific">Vigna mungo</name>
    <name type="common">Black gram</name>
    <name type="synonym">Phaseolus mungo</name>
    <dbReference type="NCBI Taxonomy" id="3915"/>
    <lineage>
        <taxon>Eukaryota</taxon>
        <taxon>Viridiplantae</taxon>
        <taxon>Streptophyta</taxon>
        <taxon>Embryophyta</taxon>
        <taxon>Tracheophyta</taxon>
        <taxon>Spermatophyta</taxon>
        <taxon>Magnoliopsida</taxon>
        <taxon>eudicotyledons</taxon>
        <taxon>Gunneridae</taxon>
        <taxon>Pentapetalae</taxon>
        <taxon>rosids</taxon>
        <taxon>fabids</taxon>
        <taxon>Fabales</taxon>
        <taxon>Fabaceae</taxon>
        <taxon>Papilionoideae</taxon>
        <taxon>50 kb inversion clade</taxon>
        <taxon>NPAAA clade</taxon>
        <taxon>indigoferoid/millettioid clade</taxon>
        <taxon>Phaseoleae</taxon>
        <taxon>Vigna</taxon>
    </lineage>
</organism>
<dbReference type="Proteomes" id="UP001374535">
    <property type="component" value="Chromosome 10"/>
</dbReference>
<accession>A0AAQ3RFD8</accession>